<feature type="transmembrane region" description="Helical" evidence="1">
    <location>
        <begin position="7"/>
        <end position="24"/>
    </location>
</feature>
<organism evidence="2 3">
    <name type="scientific">Syntrophaceticus schinkii</name>
    <dbReference type="NCBI Taxonomy" id="499207"/>
    <lineage>
        <taxon>Bacteria</taxon>
        <taxon>Bacillati</taxon>
        <taxon>Bacillota</taxon>
        <taxon>Clostridia</taxon>
        <taxon>Thermoanaerobacterales</taxon>
        <taxon>Thermoanaerobacterales Family III. Incertae Sedis</taxon>
        <taxon>Syntrophaceticus</taxon>
    </lineage>
</organism>
<evidence type="ECO:0000313" key="3">
    <source>
        <dbReference type="Proteomes" id="UP000046155"/>
    </source>
</evidence>
<keyword evidence="1" id="KW-1133">Transmembrane helix</keyword>
<proteinExistence type="predicted"/>
<dbReference type="PANTHER" id="PTHR40089:SF1">
    <property type="entry name" value="ETHANOLAMINE PERMEASE EUTH-RELATED"/>
    <property type="match status" value="1"/>
</dbReference>
<keyword evidence="1" id="KW-0812">Transmembrane</keyword>
<evidence type="ECO:0000256" key="1">
    <source>
        <dbReference type="SAM" id="Phobius"/>
    </source>
</evidence>
<dbReference type="GO" id="GO:0034228">
    <property type="term" value="F:ethanolamine transmembrane transporter activity"/>
    <property type="evidence" value="ECO:0007669"/>
    <property type="project" value="InterPro"/>
</dbReference>
<evidence type="ECO:0000313" key="2">
    <source>
        <dbReference type="EMBL" id="CEO88078.1"/>
    </source>
</evidence>
<dbReference type="GO" id="GO:0005886">
    <property type="term" value="C:plasma membrane"/>
    <property type="evidence" value="ECO:0007669"/>
    <property type="project" value="TreeGrafter"/>
</dbReference>
<dbReference type="Pfam" id="PF04346">
    <property type="entry name" value="EutH"/>
    <property type="match status" value="1"/>
</dbReference>
<gene>
    <name evidence="2" type="ORF">SSCH_1450003</name>
</gene>
<dbReference type="Proteomes" id="UP000046155">
    <property type="component" value="Unassembled WGS sequence"/>
</dbReference>
<protein>
    <submittedName>
        <fullName evidence="2">Uncharacterized protein</fullName>
    </submittedName>
</protein>
<reference evidence="3" key="1">
    <citation type="submission" date="2015-01" db="EMBL/GenBank/DDBJ databases">
        <authorList>
            <person name="Manzoor Shahid"/>
            <person name="Zubair Saima"/>
        </authorList>
    </citation>
    <scope>NUCLEOTIDE SEQUENCE [LARGE SCALE GENOMIC DNA]</scope>
    <source>
        <strain evidence="3">Sp3</strain>
    </source>
</reference>
<keyword evidence="3" id="KW-1185">Reference proteome</keyword>
<dbReference type="AlphaFoldDB" id="A0A0B7MIM6"/>
<dbReference type="OrthoDB" id="9778282at2"/>
<feature type="transmembrane region" description="Helical" evidence="1">
    <location>
        <begin position="36"/>
        <end position="59"/>
    </location>
</feature>
<dbReference type="PANTHER" id="PTHR40089">
    <property type="entry name" value="ETHANOLAMINE UTILIZATION PROTEIN EUTH"/>
    <property type="match status" value="1"/>
</dbReference>
<sequence>MNANRRGIMPAGAFLMVYLLTTYLKKPLTKAGTKLGLTGAGSAGVLAAAANVLAMFGMIKNMPPQNKVKCIAFTVCGGYLVGVA</sequence>
<accession>A0A0B7MIM6</accession>
<name>A0A0B7MIM6_9FIRM</name>
<dbReference type="InterPro" id="IPR007441">
    <property type="entry name" value="EutH"/>
</dbReference>
<dbReference type="EMBL" id="CDRZ01000052">
    <property type="protein sequence ID" value="CEO88078.1"/>
    <property type="molecule type" value="Genomic_DNA"/>
</dbReference>
<keyword evidence="1" id="KW-0472">Membrane</keyword>